<keyword evidence="5" id="KW-1185">Reference proteome</keyword>
<dbReference type="GO" id="GO:0005975">
    <property type="term" value="P:carbohydrate metabolic process"/>
    <property type="evidence" value="ECO:0007669"/>
    <property type="project" value="InterPro"/>
</dbReference>
<dbReference type="AlphaFoldDB" id="A0A286TX41"/>
<organism evidence="4 5">
    <name type="scientific">Candidatus Scalindua japonica</name>
    <dbReference type="NCBI Taxonomy" id="1284222"/>
    <lineage>
        <taxon>Bacteria</taxon>
        <taxon>Pseudomonadati</taxon>
        <taxon>Planctomycetota</taxon>
        <taxon>Candidatus Brocadiia</taxon>
        <taxon>Candidatus Brocadiales</taxon>
        <taxon>Candidatus Scalinduaceae</taxon>
        <taxon>Candidatus Scalindua</taxon>
    </lineage>
</organism>
<evidence type="ECO:0000256" key="1">
    <source>
        <dbReference type="ARBA" id="ARBA00004613"/>
    </source>
</evidence>
<name>A0A286TX41_9BACT</name>
<accession>A0A286TX41</accession>
<evidence type="ECO:0000256" key="2">
    <source>
        <dbReference type="ARBA" id="ARBA00022729"/>
    </source>
</evidence>
<keyword evidence="2" id="KW-0732">Signal</keyword>
<feature type="domain" description="NodB homology" evidence="3">
    <location>
        <begin position="66"/>
        <end position="254"/>
    </location>
</feature>
<evidence type="ECO:0000313" key="4">
    <source>
        <dbReference type="EMBL" id="GAX60448.1"/>
    </source>
</evidence>
<protein>
    <submittedName>
        <fullName evidence="4">Polysaccharide deacetylase</fullName>
    </submittedName>
</protein>
<dbReference type="Pfam" id="PF01522">
    <property type="entry name" value="Polysacc_deac_1"/>
    <property type="match status" value="1"/>
</dbReference>
<reference evidence="5" key="1">
    <citation type="journal article" date="2017" name="Environ. Microbiol. Rep.">
        <title>Genetic Diversity of Marine Anaerobic Ammonium-Oxidizing Bacteria as Revealed by Genomic and Proteomic Analyses of 'Candidatus Scalindua japonica'.</title>
        <authorList>
            <person name="Oshiki M."/>
            <person name="Mizuto K."/>
            <person name="Kimura Z."/>
            <person name="Kindaichi T."/>
            <person name="Satoh H."/>
            <person name="Okabe S."/>
        </authorList>
    </citation>
    <scope>NUCLEOTIDE SEQUENCE [LARGE SCALE GENOMIC DNA]</scope>
    <source>
        <strain evidence="5">husup-a2</strain>
    </source>
</reference>
<comment type="subcellular location">
    <subcellularLocation>
        <location evidence="1">Secreted</location>
    </subcellularLocation>
</comment>
<dbReference type="PANTHER" id="PTHR34216">
    <property type="match status" value="1"/>
</dbReference>
<evidence type="ECO:0000259" key="3">
    <source>
        <dbReference type="PROSITE" id="PS51677"/>
    </source>
</evidence>
<dbReference type="Gene3D" id="3.20.20.370">
    <property type="entry name" value="Glycoside hydrolase/deacetylase"/>
    <property type="match status" value="1"/>
</dbReference>
<dbReference type="InterPro" id="IPR051398">
    <property type="entry name" value="Polysacch_Deacetylase"/>
</dbReference>
<evidence type="ECO:0000313" key="5">
    <source>
        <dbReference type="Proteomes" id="UP000218542"/>
    </source>
</evidence>
<dbReference type="GO" id="GO:0016810">
    <property type="term" value="F:hydrolase activity, acting on carbon-nitrogen (but not peptide) bonds"/>
    <property type="evidence" value="ECO:0007669"/>
    <property type="project" value="InterPro"/>
</dbReference>
<dbReference type="RefSeq" id="WP_096893839.1">
    <property type="nucleotide sequence ID" value="NZ_BAOS01000011.1"/>
</dbReference>
<dbReference type="GO" id="GO:0005576">
    <property type="term" value="C:extracellular region"/>
    <property type="evidence" value="ECO:0007669"/>
    <property type="project" value="UniProtKB-SubCell"/>
</dbReference>
<comment type="caution">
    <text evidence="4">The sequence shown here is derived from an EMBL/GenBank/DDBJ whole genome shotgun (WGS) entry which is preliminary data.</text>
</comment>
<sequence>MHANSEGKYRIPILTYHSIDTSGSIISTSPEKFLQQMQFLSHYSYNVISLSKIISFINEKQPFPKKTVAITFDDGFNNIFEIAYPILRKLGYTATIFLVTGYCGKKNNWSGQLRGVPEFDLLEWDKVIEMANNGIEFGSHTMSHPDLTELTLAQAREEIVGAKRSQKERLGKEPLFFAYPYGRESNKIREIVRDEFKCALSTVLEFVNTDSNIYSLPRIDMCYFSRNNFFTWLGTSKFSGYINIRKFLRSLRSI</sequence>
<dbReference type="InterPro" id="IPR011330">
    <property type="entry name" value="Glyco_hydro/deAcase_b/a-brl"/>
</dbReference>
<gene>
    <name evidence="4" type="ORF">SCALIN_C11_0059</name>
</gene>
<dbReference type="InterPro" id="IPR002509">
    <property type="entry name" value="NODB_dom"/>
</dbReference>
<dbReference type="SUPFAM" id="SSF88713">
    <property type="entry name" value="Glycoside hydrolase/deacetylase"/>
    <property type="match status" value="1"/>
</dbReference>
<dbReference type="PROSITE" id="PS51677">
    <property type="entry name" value="NODB"/>
    <property type="match status" value="1"/>
</dbReference>
<dbReference type="OrthoDB" id="9778320at2"/>
<dbReference type="Proteomes" id="UP000218542">
    <property type="component" value="Unassembled WGS sequence"/>
</dbReference>
<dbReference type="EMBL" id="BAOS01000011">
    <property type="protein sequence ID" value="GAX60448.1"/>
    <property type="molecule type" value="Genomic_DNA"/>
</dbReference>
<proteinExistence type="predicted"/>
<dbReference type="PANTHER" id="PTHR34216:SF3">
    <property type="entry name" value="POLY-BETA-1,6-N-ACETYL-D-GLUCOSAMINE N-DEACETYLASE"/>
    <property type="match status" value="1"/>
</dbReference>
<dbReference type="CDD" id="cd10918">
    <property type="entry name" value="CE4_NodB_like_5s_6s"/>
    <property type="match status" value="1"/>
</dbReference>